<dbReference type="GO" id="GO:0016757">
    <property type="term" value="F:glycosyltransferase activity"/>
    <property type="evidence" value="ECO:0007669"/>
    <property type="project" value="UniProtKB-KW"/>
</dbReference>
<evidence type="ECO:0000259" key="5">
    <source>
        <dbReference type="Pfam" id="PF00535"/>
    </source>
</evidence>
<keyword evidence="4" id="KW-0472">Membrane</keyword>
<name>A0A7H0VFA3_9FLAO</name>
<evidence type="ECO:0000256" key="1">
    <source>
        <dbReference type="ARBA" id="ARBA00006739"/>
    </source>
</evidence>
<proteinExistence type="inferred from homology"/>
<dbReference type="Gene3D" id="3.90.550.10">
    <property type="entry name" value="Spore Coat Polysaccharide Biosynthesis Protein SpsA, Chain A"/>
    <property type="match status" value="1"/>
</dbReference>
<dbReference type="KEGG" id="chyd:H4K34_00760"/>
<dbReference type="PANTHER" id="PTHR43630">
    <property type="entry name" value="POLY-BETA-1,6-N-ACETYL-D-GLUCOSAMINE SYNTHASE"/>
    <property type="match status" value="1"/>
</dbReference>
<dbReference type="InterPro" id="IPR029044">
    <property type="entry name" value="Nucleotide-diphossugar_trans"/>
</dbReference>
<evidence type="ECO:0000313" key="6">
    <source>
        <dbReference type="EMBL" id="QNR24401.1"/>
    </source>
</evidence>
<gene>
    <name evidence="6" type="ORF">H4K34_00760</name>
</gene>
<keyword evidence="4" id="KW-0812">Transmembrane</keyword>
<dbReference type="InterPro" id="IPR001173">
    <property type="entry name" value="Glyco_trans_2-like"/>
</dbReference>
<evidence type="ECO:0000256" key="2">
    <source>
        <dbReference type="ARBA" id="ARBA00022676"/>
    </source>
</evidence>
<keyword evidence="2" id="KW-0328">Glycosyltransferase</keyword>
<dbReference type="EMBL" id="CP060139">
    <property type="protein sequence ID" value="QNR24401.1"/>
    <property type="molecule type" value="Genomic_DNA"/>
</dbReference>
<feature type="transmembrane region" description="Helical" evidence="4">
    <location>
        <begin position="324"/>
        <end position="346"/>
    </location>
</feature>
<dbReference type="Pfam" id="PF00535">
    <property type="entry name" value="Glycos_transf_2"/>
    <property type="match status" value="1"/>
</dbReference>
<evidence type="ECO:0000256" key="4">
    <source>
        <dbReference type="SAM" id="Phobius"/>
    </source>
</evidence>
<dbReference type="RefSeq" id="WP_210758928.1">
    <property type="nucleotide sequence ID" value="NZ_CP060139.1"/>
</dbReference>
<dbReference type="AlphaFoldDB" id="A0A7H0VFA3"/>
<dbReference type="Proteomes" id="UP000516305">
    <property type="component" value="Chromosome"/>
</dbReference>
<feature type="transmembrane region" description="Helical" evidence="4">
    <location>
        <begin position="300"/>
        <end position="318"/>
    </location>
</feature>
<reference evidence="6 7" key="1">
    <citation type="submission" date="2020-08" db="EMBL/GenBank/DDBJ databases">
        <title>Croceimicrobium hydrocarbonivorans gen. nov., sp. nov., a novel marine bacterium isolated from a bacterial consortium that degrades polyethylene terephthalate.</title>
        <authorList>
            <person name="Liu R."/>
        </authorList>
    </citation>
    <scope>NUCLEOTIDE SEQUENCE [LARGE SCALE GENOMIC DNA]</scope>
    <source>
        <strain evidence="6 7">A20-9</strain>
    </source>
</reference>
<accession>A0A7H0VFA3</accession>
<evidence type="ECO:0000313" key="7">
    <source>
        <dbReference type="Proteomes" id="UP000516305"/>
    </source>
</evidence>
<keyword evidence="3 6" id="KW-0808">Transferase</keyword>
<protein>
    <submittedName>
        <fullName evidence="6">Glycosyltransferase</fullName>
    </submittedName>
</protein>
<feature type="transmembrane region" description="Helical" evidence="4">
    <location>
        <begin position="6"/>
        <end position="31"/>
    </location>
</feature>
<dbReference type="SUPFAM" id="SSF53448">
    <property type="entry name" value="Nucleotide-diphospho-sugar transferases"/>
    <property type="match status" value="1"/>
</dbReference>
<dbReference type="PANTHER" id="PTHR43630:SF1">
    <property type="entry name" value="POLY-BETA-1,6-N-ACETYL-D-GLUCOSAMINE SYNTHASE"/>
    <property type="match status" value="1"/>
</dbReference>
<comment type="similarity">
    <text evidence="1">Belongs to the glycosyltransferase 2 family.</text>
</comment>
<evidence type="ECO:0000256" key="3">
    <source>
        <dbReference type="ARBA" id="ARBA00022679"/>
    </source>
</evidence>
<keyword evidence="4" id="KW-1133">Transmembrane helix</keyword>
<keyword evidence="7" id="KW-1185">Reference proteome</keyword>
<organism evidence="6 7">
    <name type="scientific">Croceimicrobium hydrocarbonivorans</name>
    <dbReference type="NCBI Taxonomy" id="2761580"/>
    <lineage>
        <taxon>Bacteria</taxon>
        <taxon>Pseudomonadati</taxon>
        <taxon>Bacteroidota</taxon>
        <taxon>Flavobacteriia</taxon>
        <taxon>Flavobacteriales</taxon>
        <taxon>Owenweeksiaceae</taxon>
        <taxon>Croceimicrobium</taxon>
    </lineage>
</organism>
<sequence>MTIFWQYTFWISLLVIGTPYFIYPLLMLFLARLRSEKPLGLLNEEDLPTVDILFAAYNEEAVLEEKLQSLFNLDYPQDKIRIRVGSDASSDRTNSILENWEKKDKRLIPYLFKRRSGKSPILNFIKDDSEADLLLLTDANIIFEPQTLKLLVRRMLSQKNVAAVGADIHYGDFEKKGISGQEDTYLKLENRIKYAEAKTAAAPLGLEGGCYLIKRDYFPEIPPLFYMEDFFVTLHVLNRKARILWEPMARVWEDVSVSPTEEYKRKVRISIGNFQNLVHYKHFLWRRLWPQGLMYFSHKVLRWISPFFLLLLLISAPQLLFVHWFYGLIAGIYMAFIGLGLFGILLSQKFSSGILQYPGHFINMNLALLEGFLNYIKGIKTNAWQPTQRKQA</sequence>
<feature type="domain" description="Glycosyltransferase 2-like" evidence="5">
    <location>
        <begin position="52"/>
        <end position="186"/>
    </location>
</feature>